<comment type="subcellular location">
    <subcellularLocation>
        <location evidence="1">Membrane</location>
        <topology evidence="1">Multi-pass membrane protein</topology>
    </subcellularLocation>
</comment>
<evidence type="ECO:0000256" key="6">
    <source>
        <dbReference type="SAM" id="Phobius"/>
    </source>
</evidence>
<accession>A0A1G2DL46</accession>
<dbReference type="GO" id="GO:0005886">
    <property type="term" value="C:plasma membrane"/>
    <property type="evidence" value="ECO:0007669"/>
    <property type="project" value="TreeGrafter"/>
</dbReference>
<feature type="transmembrane region" description="Helical" evidence="6">
    <location>
        <begin position="43"/>
        <end position="69"/>
    </location>
</feature>
<reference evidence="8 9" key="1">
    <citation type="journal article" date="2016" name="Nat. Commun.">
        <title>Thousands of microbial genomes shed light on interconnected biogeochemical processes in an aquifer system.</title>
        <authorList>
            <person name="Anantharaman K."/>
            <person name="Brown C.T."/>
            <person name="Hug L.A."/>
            <person name="Sharon I."/>
            <person name="Castelle C.J."/>
            <person name="Probst A.J."/>
            <person name="Thomas B.C."/>
            <person name="Singh A."/>
            <person name="Wilkins M.J."/>
            <person name="Karaoz U."/>
            <person name="Brodie E.L."/>
            <person name="Williams K.H."/>
            <person name="Hubbard S.S."/>
            <person name="Banfield J.F."/>
        </authorList>
    </citation>
    <scope>NUCLEOTIDE SEQUENCE [LARGE SCALE GENOMIC DNA]</scope>
</reference>
<evidence type="ECO:0000256" key="1">
    <source>
        <dbReference type="ARBA" id="ARBA00004141"/>
    </source>
</evidence>
<evidence type="ECO:0000256" key="5">
    <source>
        <dbReference type="ARBA" id="ARBA00023136"/>
    </source>
</evidence>
<comment type="similarity">
    <text evidence="2">Belongs to the GtrA family.</text>
</comment>
<evidence type="ECO:0000256" key="4">
    <source>
        <dbReference type="ARBA" id="ARBA00022989"/>
    </source>
</evidence>
<dbReference type="AlphaFoldDB" id="A0A1G2DL46"/>
<evidence type="ECO:0000313" key="8">
    <source>
        <dbReference type="EMBL" id="OGZ13640.1"/>
    </source>
</evidence>
<dbReference type="EMBL" id="MHLO01000001">
    <property type="protein sequence ID" value="OGZ13640.1"/>
    <property type="molecule type" value="Genomic_DNA"/>
</dbReference>
<organism evidence="8 9">
    <name type="scientific">Candidatus Lloydbacteria bacterium RIFCSPHIGHO2_02_FULL_54_17</name>
    <dbReference type="NCBI Taxonomy" id="1798664"/>
    <lineage>
        <taxon>Bacteria</taxon>
        <taxon>Candidatus Lloydiibacteriota</taxon>
    </lineage>
</organism>
<dbReference type="PANTHER" id="PTHR38459:SF1">
    <property type="entry name" value="PROPHAGE BACTOPRENOL-LINKED GLUCOSE TRANSLOCASE HOMOLOG"/>
    <property type="match status" value="1"/>
</dbReference>
<dbReference type="PANTHER" id="PTHR38459">
    <property type="entry name" value="PROPHAGE BACTOPRENOL-LINKED GLUCOSE TRANSLOCASE HOMOLOG"/>
    <property type="match status" value="1"/>
</dbReference>
<dbReference type="InterPro" id="IPR007267">
    <property type="entry name" value="GtrA_DPMS_TM"/>
</dbReference>
<dbReference type="Proteomes" id="UP000178636">
    <property type="component" value="Unassembled WGS sequence"/>
</dbReference>
<feature type="transmembrane region" description="Helical" evidence="6">
    <location>
        <begin position="16"/>
        <end position="37"/>
    </location>
</feature>
<dbReference type="InterPro" id="IPR051401">
    <property type="entry name" value="GtrA_CellWall_Glycosyl"/>
</dbReference>
<evidence type="ECO:0000256" key="3">
    <source>
        <dbReference type="ARBA" id="ARBA00022692"/>
    </source>
</evidence>
<keyword evidence="4 6" id="KW-1133">Transmembrane helix</keyword>
<gene>
    <name evidence="8" type="ORF">A3C93_01305</name>
</gene>
<keyword evidence="3 6" id="KW-0812">Transmembrane</keyword>
<keyword evidence="5 6" id="KW-0472">Membrane</keyword>
<proteinExistence type="inferred from homology"/>
<evidence type="ECO:0000256" key="2">
    <source>
        <dbReference type="ARBA" id="ARBA00009399"/>
    </source>
</evidence>
<evidence type="ECO:0000259" key="7">
    <source>
        <dbReference type="Pfam" id="PF04138"/>
    </source>
</evidence>
<name>A0A1G2DL46_9BACT</name>
<feature type="transmembrane region" description="Helical" evidence="6">
    <location>
        <begin position="109"/>
        <end position="128"/>
    </location>
</feature>
<evidence type="ECO:0000313" key="9">
    <source>
        <dbReference type="Proteomes" id="UP000178636"/>
    </source>
</evidence>
<dbReference type="STRING" id="1798664.A3C93_01305"/>
<dbReference type="Pfam" id="PF04138">
    <property type="entry name" value="GtrA_DPMS_TM"/>
    <property type="match status" value="1"/>
</dbReference>
<feature type="transmembrane region" description="Helical" evidence="6">
    <location>
        <begin position="81"/>
        <end position="103"/>
    </location>
</feature>
<protein>
    <submittedName>
        <fullName evidence="8">Polysaccharide synthesis protein GtrA</fullName>
    </submittedName>
</protein>
<comment type="caution">
    <text evidence="8">The sequence shown here is derived from an EMBL/GenBank/DDBJ whole genome shotgun (WGS) entry which is preliminary data.</text>
</comment>
<dbReference type="GO" id="GO:0000271">
    <property type="term" value="P:polysaccharide biosynthetic process"/>
    <property type="evidence" value="ECO:0007669"/>
    <property type="project" value="InterPro"/>
</dbReference>
<feature type="domain" description="GtrA/DPMS transmembrane" evidence="7">
    <location>
        <begin position="18"/>
        <end position="134"/>
    </location>
</feature>
<sequence>MYPIKQMISKTLSIEFFRYLFVGGIAFVVDAGTLFALTHFLSINYLISAACGFLFGLIVNYVLSIQWVFAARAIADRRAEFVLFAVIGIGGLALNELSLWFLTSILGVYYMYSKVITAAVVLLWNFFLRKFFLFTASNK</sequence>